<protein>
    <submittedName>
        <fullName evidence="7">Acid protease</fullName>
    </submittedName>
</protein>
<organism evidence="7 8">
    <name type="scientific">Diplogelasinospora grovesii</name>
    <dbReference type="NCBI Taxonomy" id="303347"/>
    <lineage>
        <taxon>Eukaryota</taxon>
        <taxon>Fungi</taxon>
        <taxon>Dikarya</taxon>
        <taxon>Ascomycota</taxon>
        <taxon>Pezizomycotina</taxon>
        <taxon>Sordariomycetes</taxon>
        <taxon>Sordariomycetidae</taxon>
        <taxon>Sordariales</taxon>
        <taxon>Diplogelasinosporaceae</taxon>
        <taxon>Diplogelasinospora</taxon>
    </lineage>
</organism>
<dbReference type="InterPro" id="IPR033121">
    <property type="entry name" value="PEPTIDASE_A1"/>
</dbReference>
<dbReference type="InterPro" id="IPR001969">
    <property type="entry name" value="Aspartic_peptidase_AS"/>
</dbReference>
<dbReference type="Pfam" id="PF00026">
    <property type="entry name" value="Asp"/>
    <property type="match status" value="1"/>
</dbReference>
<sequence>MTNSIIYSFVASLLLGFGSAAPVTEEKRAAQVPAASHVLKVNRNMASRPGAVLSDRFRKFRAVADSPATAPAGVGTAVCAQHQVEYLIDVKAGGNNFSLIIDTGSSDTWFVKNGFQCLDTYHRSVGLSYCNFGPTFKGSFPGGQITEQHFNITYGSANGPFLNGQMGYSDITVAGVTIPKQQIALATIGAWNGDGISSGILGLGLPGLTEAFTGNAPANDGLQNMVTYAPVVTTVSKQLGSGIFSLGLSRNASQSFLALGGVPQDVKVGPYATTPIQKLGKRLGGSDYFYYTMQPTRMVWNSSTLNGTASPSPQVIVDSGTTLNLLPYDMARSINAQYTPHAVLVPEQGGWFVPCSAVPPSLGVEIGGQMIWTDPANMILPEVKDPSTGYCATGIGAVDSAPYILGDVFMQGLVSIFDVGDKMEMKFAKRLP</sequence>
<dbReference type="GO" id="GO:0000324">
    <property type="term" value="C:fungal-type vacuole"/>
    <property type="evidence" value="ECO:0007669"/>
    <property type="project" value="TreeGrafter"/>
</dbReference>
<dbReference type="Gene3D" id="2.40.70.10">
    <property type="entry name" value="Acid Proteases"/>
    <property type="match status" value="2"/>
</dbReference>
<dbReference type="InterPro" id="IPR001461">
    <property type="entry name" value="Aspartic_peptidase_A1"/>
</dbReference>
<dbReference type="InterPro" id="IPR021109">
    <property type="entry name" value="Peptidase_aspartic_dom_sf"/>
</dbReference>
<accession>A0AAN6S9K2</accession>
<keyword evidence="4" id="KW-0378">Hydrolase</keyword>
<dbReference type="GO" id="GO:0006508">
    <property type="term" value="P:proteolysis"/>
    <property type="evidence" value="ECO:0007669"/>
    <property type="project" value="UniProtKB-KW"/>
</dbReference>
<comment type="similarity">
    <text evidence="1 4">Belongs to the peptidase A1 family.</text>
</comment>
<dbReference type="PRINTS" id="PR00792">
    <property type="entry name" value="PEPSIN"/>
</dbReference>
<dbReference type="AlphaFoldDB" id="A0AAN6S9K2"/>
<feature type="active site" evidence="3">
    <location>
        <position position="102"/>
    </location>
</feature>
<evidence type="ECO:0000259" key="6">
    <source>
        <dbReference type="PROSITE" id="PS51767"/>
    </source>
</evidence>
<evidence type="ECO:0000313" key="8">
    <source>
        <dbReference type="Proteomes" id="UP001303473"/>
    </source>
</evidence>
<evidence type="ECO:0000313" key="7">
    <source>
        <dbReference type="EMBL" id="KAK3945078.1"/>
    </source>
</evidence>
<evidence type="ECO:0000256" key="2">
    <source>
        <dbReference type="ARBA" id="ARBA00022750"/>
    </source>
</evidence>
<feature type="active site" evidence="3">
    <location>
        <position position="318"/>
    </location>
</feature>
<dbReference type="PANTHER" id="PTHR47966">
    <property type="entry name" value="BETA-SITE APP-CLEAVING ENZYME, ISOFORM A-RELATED"/>
    <property type="match status" value="1"/>
</dbReference>
<dbReference type="PROSITE" id="PS00141">
    <property type="entry name" value="ASP_PROTEASE"/>
    <property type="match status" value="2"/>
</dbReference>
<dbReference type="PANTHER" id="PTHR47966:SF47">
    <property type="entry name" value="ENDOPEPTIDASE, PUTATIVE (AFU_ORTHOLOGUE AFUA_3G01220)-RELATED"/>
    <property type="match status" value="1"/>
</dbReference>
<dbReference type="InterPro" id="IPR034164">
    <property type="entry name" value="Pepsin-like_dom"/>
</dbReference>
<keyword evidence="4 7" id="KW-0645">Protease</keyword>
<keyword evidence="5" id="KW-0732">Signal</keyword>
<name>A0AAN6S9K2_9PEZI</name>
<gene>
    <name evidence="7" type="ORF">QBC46DRAFT_435817</name>
</gene>
<evidence type="ECO:0000256" key="5">
    <source>
        <dbReference type="SAM" id="SignalP"/>
    </source>
</evidence>
<proteinExistence type="inferred from homology"/>
<dbReference type="Proteomes" id="UP001303473">
    <property type="component" value="Unassembled WGS sequence"/>
</dbReference>
<feature type="chain" id="PRO_5042814845" evidence="5">
    <location>
        <begin position="21"/>
        <end position="432"/>
    </location>
</feature>
<feature type="domain" description="Peptidase A1" evidence="6">
    <location>
        <begin position="86"/>
        <end position="428"/>
    </location>
</feature>
<dbReference type="CDD" id="cd05471">
    <property type="entry name" value="pepsin_like"/>
    <property type="match status" value="1"/>
</dbReference>
<comment type="caution">
    <text evidence="7">The sequence shown here is derived from an EMBL/GenBank/DDBJ whole genome shotgun (WGS) entry which is preliminary data.</text>
</comment>
<evidence type="ECO:0000256" key="1">
    <source>
        <dbReference type="ARBA" id="ARBA00007447"/>
    </source>
</evidence>
<reference evidence="8" key="1">
    <citation type="journal article" date="2023" name="Mol. Phylogenet. Evol.">
        <title>Genome-scale phylogeny and comparative genomics of the fungal order Sordariales.</title>
        <authorList>
            <person name="Hensen N."/>
            <person name="Bonometti L."/>
            <person name="Westerberg I."/>
            <person name="Brannstrom I.O."/>
            <person name="Guillou S."/>
            <person name="Cros-Aarteil S."/>
            <person name="Calhoun S."/>
            <person name="Haridas S."/>
            <person name="Kuo A."/>
            <person name="Mondo S."/>
            <person name="Pangilinan J."/>
            <person name="Riley R."/>
            <person name="LaButti K."/>
            <person name="Andreopoulos B."/>
            <person name="Lipzen A."/>
            <person name="Chen C."/>
            <person name="Yan M."/>
            <person name="Daum C."/>
            <person name="Ng V."/>
            <person name="Clum A."/>
            <person name="Steindorff A."/>
            <person name="Ohm R.A."/>
            <person name="Martin F."/>
            <person name="Silar P."/>
            <person name="Natvig D.O."/>
            <person name="Lalanne C."/>
            <person name="Gautier V."/>
            <person name="Ament-Velasquez S.L."/>
            <person name="Kruys A."/>
            <person name="Hutchinson M.I."/>
            <person name="Powell A.J."/>
            <person name="Barry K."/>
            <person name="Miller A.N."/>
            <person name="Grigoriev I.V."/>
            <person name="Debuchy R."/>
            <person name="Gladieux P."/>
            <person name="Hiltunen Thoren M."/>
            <person name="Johannesson H."/>
        </authorList>
    </citation>
    <scope>NUCLEOTIDE SEQUENCE [LARGE SCALE GENOMIC DNA]</scope>
    <source>
        <strain evidence="8">CBS 340.73</strain>
    </source>
</reference>
<dbReference type="PROSITE" id="PS51767">
    <property type="entry name" value="PEPTIDASE_A1"/>
    <property type="match status" value="1"/>
</dbReference>
<keyword evidence="2 4" id="KW-0064">Aspartyl protease</keyword>
<dbReference type="EMBL" id="MU853756">
    <property type="protein sequence ID" value="KAK3945078.1"/>
    <property type="molecule type" value="Genomic_DNA"/>
</dbReference>
<evidence type="ECO:0000256" key="4">
    <source>
        <dbReference type="RuleBase" id="RU000454"/>
    </source>
</evidence>
<feature type="signal peptide" evidence="5">
    <location>
        <begin position="1"/>
        <end position="20"/>
    </location>
</feature>
<dbReference type="SUPFAM" id="SSF50630">
    <property type="entry name" value="Acid proteases"/>
    <property type="match status" value="1"/>
</dbReference>
<keyword evidence="8" id="KW-1185">Reference proteome</keyword>
<evidence type="ECO:0000256" key="3">
    <source>
        <dbReference type="PIRSR" id="PIRSR601461-1"/>
    </source>
</evidence>
<dbReference type="GO" id="GO:0004190">
    <property type="term" value="F:aspartic-type endopeptidase activity"/>
    <property type="evidence" value="ECO:0007669"/>
    <property type="project" value="UniProtKB-KW"/>
</dbReference>